<feature type="transmembrane region" description="Helical" evidence="1">
    <location>
        <begin position="7"/>
        <end position="27"/>
    </location>
</feature>
<feature type="transmembrane region" description="Helical" evidence="1">
    <location>
        <begin position="132"/>
        <end position="149"/>
    </location>
</feature>
<comment type="caution">
    <text evidence="2">The sequence shown here is derived from an EMBL/GenBank/DDBJ whole genome shotgun (WGS) entry which is preliminary data.</text>
</comment>
<feature type="transmembrane region" description="Helical" evidence="1">
    <location>
        <begin position="169"/>
        <end position="190"/>
    </location>
</feature>
<organism evidence="2 3">
    <name type="scientific">Mythimna separata</name>
    <name type="common">Oriental armyworm</name>
    <name type="synonym">Pseudaletia separata</name>
    <dbReference type="NCBI Taxonomy" id="271217"/>
    <lineage>
        <taxon>Eukaryota</taxon>
        <taxon>Metazoa</taxon>
        <taxon>Ecdysozoa</taxon>
        <taxon>Arthropoda</taxon>
        <taxon>Hexapoda</taxon>
        <taxon>Insecta</taxon>
        <taxon>Pterygota</taxon>
        <taxon>Neoptera</taxon>
        <taxon>Endopterygota</taxon>
        <taxon>Lepidoptera</taxon>
        <taxon>Glossata</taxon>
        <taxon>Ditrysia</taxon>
        <taxon>Noctuoidea</taxon>
        <taxon>Noctuidae</taxon>
        <taxon>Noctuinae</taxon>
        <taxon>Hadenini</taxon>
        <taxon>Mythimna</taxon>
    </lineage>
</organism>
<keyword evidence="1" id="KW-0472">Membrane</keyword>
<dbReference type="PANTHER" id="PTHR36692">
    <property type="entry name" value="PROTEIN SNAKESKIN"/>
    <property type="match status" value="1"/>
</dbReference>
<dbReference type="GO" id="GO:0005886">
    <property type="term" value="C:plasma membrane"/>
    <property type="evidence" value="ECO:0007669"/>
    <property type="project" value="TreeGrafter"/>
</dbReference>
<dbReference type="InterPro" id="IPR038976">
    <property type="entry name" value="Ssk"/>
</dbReference>
<evidence type="ECO:0000313" key="3">
    <source>
        <dbReference type="Proteomes" id="UP001231518"/>
    </source>
</evidence>
<dbReference type="Proteomes" id="UP001231518">
    <property type="component" value="Chromosome 9"/>
</dbReference>
<feature type="transmembrane region" description="Helical" evidence="1">
    <location>
        <begin position="80"/>
        <end position="102"/>
    </location>
</feature>
<name>A0AAD7YXA3_MYTSE</name>
<evidence type="ECO:0000313" key="2">
    <source>
        <dbReference type="EMBL" id="KAJ8729982.1"/>
    </source>
</evidence>
<accession>A0AAD7YXA3</accession>
<feature type="transmembrane region" description="Helical" evidence="1">
    <location>
        <begin position="108"/>
        <end position="125"/>
    </location>
</feature>
<keyword evidence="3" id="KW-1185">Reference proteome</keyword>
<sequence length="238" mass="25649">MLIPTCLIKLCELMLTVACLTLHHYSYDLTDVPTLMLCSGTYVGYVVVLSGEIVVACLTLHHYSYDLTDVPTLILCSGTYVGYVVVLSGEIVVACLTLHHYSYDLTDVPTLMLCSGTYVGYVVVLSGEIVDVPTLMLCSGTYVGYVVVLSGEIEGEMLFAPLDLVQDMYYGMLGVALFSVSGGLVLAARVKTSYCPRTGDSNAAILGASLAIMNAIFMLFDLSLAYLDSEEFDEEASV</sequence>
<dbReference type="EMBL" id="JARGEI010000006">
    <property type="protein sequence ID" value="KAJ8729982.1"/>
    <property type="molecule type" value="Genomic_DNA"/>
</dbReference>
<evidence type="ECO:0000256" key="1">
    <source>
        <dbReference type="SAM" id="Phobius"/>
    </source>
</evidence>
<protein>
    <submittedName>
        <fullName evidence="2">Uncharacterized protein</fullName>
    </submittedName>
</protein>
<dbReference type="PANTHER" id="PTHR36692:SF2">
    <property type="entry name" value="GEO12064P1"/>
    <property type="match status" value="1"/>
</dbReference>
<gene>
    <name evidence="2" type="ORF">PYW07_017020</name>
</gene>
<keyword evidence="1" id="KW-0812">Transmembrane</keyword>
<dbReference type="GO" id="GO:0019991">
    <property type="term" value="P:septate junction assembly"/>
    <property type="evidence" value="ECO:0007669"/>
    <property type="project" value="InterPro"/>
</dbReference>
<feature type="transmembrane region" description="Helical" evidence="1">
    <location>
        <begin position="42"/>
        <end position="60"/>
    </location>
</feature>
<feature type="transmembrane region" description="Helical" evidence="1">
    <location>
        <begin position="202"/>
        <end position="220"/>
    </location>
</feature>
<reference evidence="2" key="1">
    <citation type="submission" date="2023-03" db="EMBL/GenBank/DDBJ databases">
        <title>Chromosome-level genomes of two armyworms, Mythimna separata and Mythimna loreyi, provide insights into the biosynthesis and reception of sex pheromones.</title>
        <authorList>
            <person name="Zhao H."/>
        </authorList>
    </citation>
    <scope>NUCLEOTIDE SEQUENCE</scope>
    <source>
        <strain evidence="2">BeijingLab</strain>
        <tissue evidence="2">Pupa</tissue>
    </source>
</reference>
<dbReference type="AlphaFoldDB" id="A0AAD7YXA3"/>
<keyword evidence="1" id="KW-1133">Transmembrane helix</keyword>
<proteinExistence type="predicted"/>